<feature type="compositionally biased region" description="Basic residues" evidence="1">
    <location>
        <begin position="267"/>
        <end position="280"/>
    </location>
</feature>
<dbReference type="InterPro" id="IPR031722">
    <property type="entry name" value="Coilin_N"/>
</dbReference>
<feature type="compositionally biased region" description="Acidic residues" evidence="1">
    <location>
        <begin position="127"/>
        <end position="147"/>
    </location>
</feature>
<dbReference type="Pfam" id="PF15862">
    <property type="entry name" value="Coilin_N"/>
    <property type="match status" value="1"/>
</dbReference>
<organism evidence="3 4">
    <name type="scientific">Anisodus acutangulus</name>
    <dbReference type="NCBI Taxonomy" id="402998"/>
    <lineage>
        <taxon>Eukaryota</taxon>
        <taxon>Viridiplantae</taxon>
        <taxon>Streptophyta</taxon>
        <taxon>Embryophyta</taxon>
        <taxon>Tracheophyta</taxon>
        <taxon>Spermatophyta</taxon>
        <taxon>Magnoliopsida</taxon>
        <taxon>eudicotyledons</taxon>
        <taxon>Gunneridae</taxon>
        <taxon>Pentapetalae</taxon>
        <taxon>asterids</taxon>
        <taxon>lamiids</taxon>
        <taxon>Solanales</taxon>
        <taxon>Solanaceae</taxon>
        <taxon>Solanoideae</taxon>
        <taxon>Hyoscyameae</taxon>
        <taxon>Anisodus</taxon>
    </lineage>
</organism>
<dbReference type="Proteomes" id="UP001152561">
    <property type="component" value="Unassembled WGS sequence"/>
</dbReference>
<feature type="compositionally biased region" description="Polar residues" evidence="1">
    <location>
        <begin position="423"/>
        <end position="445"/>
    </location>
</feature>
<proteinExistence type="predicted"/>
<feature type="region of interest" description="Disordered" evidence="1">
    <location>
        <begin position="127"/>
        <end position="280"/>
    </location>
</feature>
<feature type="compositionally biased region" description="Low complexity" evidence="1">
    <location>
        <begin position="531"/>
        <end position="543"/>
    </location>
</feature>
<reference evidence="4" key="1">
    <citation type="journal article" date="2023" name="Proc. Natl. Acad. Sci. U.S.A.">
        <title>Genomic and structural basis for evolution of tropane alkaloid biosynthesis.</title>
        <authorList>
            <person name="Wanga Y.-J."/>
            <person name="Taina T."/>
            <person name="Yua J.-Y."/>
            <person name="Lia J."/>
            <person name="Xua B."/>
            <person name="Chenc J."/>
            <person name="D'Auriad J.C."/>
            <person name="Huanga J.-P."/>
            <person name="Huanga S.-X."/>
        </authorList>
    </citation>
    <scope>NUCLEOTIDE SEQUENCE [LARGE SCALE GENOMIC DNA]</scope>
    <source>
        <strain evidence="4">cv. KIB-2019</strain>
    </source>
</reference>
<accession>A0A9Q1M3K4</accession>
<dbReference type="AlphaFoldDB" id="A0A9Q1M3K4"/>
<dbReference type="OrthoDB" id="74813at2759"/>
<protein>
    <recommendedName>
        <fullName evidence="2">Coilin N-terminal domain-containing protein</fullName>
    </recommendedName>
</protein>
<feature type="compositionally biased region" description="Polar residues" evidence="1">
    <location>
        <begin position="544"/>
        <end position="564"/>
    </location>
</feature>
<dbReference type="PANTHER" id="PTHR15197">
    <property type="entry name" value="COILIN P80"/>
    <property type="match status" value="1"/>
</dbReference>
<feature type="region of interest" description="Disordered" evidence="1">
    <location>
        <begin position="301"/>
        <end position="399"/>
    </location>
</feature>
<feature type="compositionally biased region" description="Basic and acidic residues" evidence="1">
    <location>
        <begin position="214"/>
        <end position="225"/>
    </location>
</feature>
<evidence type="ECO:0000313" key="4">
    <source>
        <dbReference type="Proteomes" id="UP001152561"/>
    </source>
</evidence>
<name>A0A9Q1M3K4_9SOLA</name>
<feature type="region of interest" description="Disordered" evidence="1">
    <location>
        <begin position="513"/>
        <end position="570"/>
    </location>
</feature>
<dbReference type="GO" id="GO:0030620">
    <property type="term" value="F:U2 snRNA binding"/>
    <property type="evidence" value="ECO:0007669"/>
    <property type="project" value="TreeGrafter"/>
</dbReference>
<dbReference type="GO" id="GO:0015030">
    <property type="term" value="C:Cajal body"/>
    <property type="evidence" value="ECO:0007669"/>
    <property type="project" value="TreeGrafter"/>
</dbReference>
<feature type="region of interest" description="Disordered" evidence="1">
    <location>
        <begin position="423"/>
        <end position="459"/>
    </location>
</feature>
<dbReference type="PANTHER" id="PTHR15197:SF1">
    <property type="entry name" value="COILIN-LIKE ISOFORM X1"/>
    <property type="match status" value="1"/>
</dbReference>
<feature type="compositionally biased region" description="Basic and acidic residues" evidence="1">
    <location>
        <begin position="185"/>
        <end position="200"/>
    </location>
</feature>
<comment type="caution">
    <text evidence="3">The sequence shown here is derived from an EMBL/GenBank/DDBJ whole genome shotgun (WGS) entry which is preliminary data.</text>
</comment>
<feature type="compositionally biased region" description="Basic and acidic residues" evidence="1">
    <location>
        <begin position="244"/>
        <end position="266"/>
    </location>
</feature>
<dbReference type="GO" id="GO:0030619">
    <property type="term" value="F:U1 snRNA binding"/>
    <property type="evidence" value="ECO:0007669"/>
    <property type="project" value="TreeGrafter"/>
</dbReference>
<evidence type="ECO:0000256" key="1">
    <source>
        <dbReference type="SAM" id="MobiDB-lite"/>
    </source>
</evidence>
<dbReference type="GO" id="GO:0000387">
    <property type="term" value="P:spliceosomal snRNP assembly"/>
    <property type="evidence" value="ECO:0007669"/>
    <property type="project" value="TreeGrafter"/>
</dbReference>
<evidence type="ECO:0000313" key="3">
    <source>
        <dbReference type="EMBL" id="KAJ8549942.1"/>
    </source>
</evidence>
<evidence type="ECO:0000259" key="2">
    <source>
        <dbReference type="Pfam" id="PF15862"/>
    </source>
</evidence>
<feature type="compositionally biased region" description="Polar residues" evidence="1">
    <location>
        <begin position="226"/>
        <end position="239"/>
    </location>
</feature>
<keyword evidence="4" id="KW-1185">Reference proteome</keyword>
<sequence>MENVRVRLMFDDPHILSELQKSEGLSHSWFLLKPQQHTAISHLSSHILSTFQLHHSCPHGLLLSMDGFLLPPFESTCILTDKCVVSVKKKGGVLAIEGNDAPVIAENIRIVEKQPVNTGKLLLANEDFENESGGYESEDESEDEEGADPVKHTSSHLENSLGCNVITKKRKASETLPSSKKKKHCSEVAEKVDEQTKKSQQDLTNKKSLCKQKKIADSDSKDVDNNKGSAESSKANESISGMEKNNEFQEKGVENVEATTKPEKVKKGPSKSARKQYAKRQRLREMLKLYENAVPESEGLKLQANAGRRAGKLHSKWHVNGETDSRPKGRWNWKQQQNKDNNQEMIGQPKGLLHWKQQREEDKGGNTNRQEQVNEKSILCEKPGQHSDMEDETVPDQALQQDQVQVREFSSVLEVHVVKNGTSDSVAGLSGQPSEGPATNKSNPVLNAGEEETDGPAIENRVNLWEQLSETIEAKKGQSYEESSWEPQKPNFDHIAFPVTLMDSNCKSTRLTPKKCSEDLNPNVEHNPVISKSSNSPSMAKSATKTQKSVSRNPNTNQLTSPSPKNKIRQRKFVIAKRNKSNTDNLNSTMVCKCNNKAGAEKKKCLCVADESV</sequence>
<feature type="domain" description="Coilin N-terminal" evidence="2">
    <location>
        <begin position="4"/>
        <end position="210"/>
    </location>
</feature>
<dbReference type="InterPro" id="IPR024822">
    <property type="entry name" value="Coilin"/>
</dbReference>
<gene>
    <name evidence="3" type="ORF">K7X08_033649</name>
</gene>
<dbReference type="EMBL" id="JAJAGQ010000011">
    <property type="protein sequence ID" value="KAJ8549942.1"/>
    <property type="molecule type" value="Genomic_DNA"/>
</dbReference>